<organism evidence="1 2">
    <name type="scientific">Cirrhinus molitorella</name>
    <name type="common">mud carp</name>
    <dbReference type="NCBI Taxonomy" id="172907"/>
    <lineage>
        <taxon>Eukaryota</taxon>
        <taxon>Metazoa</taxon>
        <taxon>Chordata</taxon>
        <taxon>Craniata</taxon>
        <taxon>Vertebrata</taxon>
        <taxon>Euteleostomi</taxon>
        <taxon>Actinopterygii</taxon>
        <taxon>Neopterygii</taxon>
        <taxon>Teleostei</taxon>
        <taxon>Ostariophysi</taxon>
        <taxon>Cypriniformes</taxon>
        <taxon>Cyprinidae</taxon>
        <taxon>Labeoninae</taxon>
        <taxon>Labeonini</taxon>
        <taxon>Cirrhinus</taxon>
    </lineage>
</organism>
<keyword evidence="2" id="KW-1185">Reference proteome</keyword>
<dbReference type="Proteomes" id="UP001558613">
    <property type="component" value="Unassembled WGS sequence"/>
</dbReference>
<reference evidence="1 2" key="1">
    <citation type="submission" date="2023-09" db="EMBL/GenBank/DDBJ databases">
        <authorList>
            <person name="Wang M."/>
        </authorList>
    </citation>
    <scope>NUCLEOTIDE SEQUENCE [LARGE SCALE GENOMIC DNA]</scope>
    <source>
        <strain evidence="1">GT-2023</strain>
        <tissue evidence="1">Liver</tissue>
    </source>
</reference>
<name>A0ABR3MQA3_9TELE</name>
<evidence type="ECO:0000313" key="1">
    <source>
        <dbReference type="EMBL" id="KAL1266794.1"/>
    </source>
</evidence>
<comment type="caution">
    <text evidence="1">The sequence shown here is derived from an EMBL/GenBank/DDBJ whole genome shotgun (WGS) entry which is preliminary data.</text>
</comment>
<accession>A0ABR3MQA3</accession>
<dbReference type="EMBL" id="JAYMGO010000010">
    <property type="protein sequence ID" value="KAL1266794.1"/>
    <property type="molecule type" value="Genomic_DNA"/>
</dbReference>
<sequence>MTPQFSSGAAFHLGKEPPTLKLVHCFELDIFKPQTDTGDMPKPGTSCYIMQYLDGGSFETHAAACGMSKIIAYPHGGVALNEDLWLSGWTWR</sequence>
<evidence type="ECO:0000313" key="2">
    <source>
        <dbReference type="Proteomes" id="UP001558613"/>
    </source>
</evidence>
<protein>
    <submittedName>
        <fullName evidence="1">Uncharacterized protein</fullName>
    </submittedName>
</protein>
<proteinExistence type="predicted"/>
<gene>
    <name evidence="1" type="ORF">QQF64_002469</name>
</gene>